<evidence type="ECO:0000259" key="3">
    <source>
        <dbReference type="Pfam" id="PF13828"/>
    </source>
</evidence>
<feature type="transmembrane region" description="Helical" evidence="2">
    <location>
        <begin position="80"/>
        <end position="109"/>
    </location>
</feature>
<dbReference type="AlphaFoldDB" id="A0A837ZVW3"/>
<keyword evidence="2" id="KW-0812">Transmembrane</keyword>
<protein>
    <submittedName>
        <fullName evidence="4">DUF4190 domain-containing protein</fullName>
    </submittedName>
</protein>
<accession>A0A837ZVW3</accession>
<dbReference type="RefSeq" id="WP_180891123.1">
    <property type="nucleotide sequence ID" value="NZ_JACCKD010000001.1"/>
</dbReference>
<gene>
    <name evidence="4" type="ORF">H0B56_01605</name>
</gene>
<evidence type="ECO:0000313" key="5">
    <source>
        <dbReference type="Proteomes" id="UP000582974"/>
    </source>
</evidence>
<sequence>MTEPASNQPPEWQQPPQPPQPGVPPQYYYPHPAPAQTNGMAIASLVLGILWLYWLGSVLAVIFGHVALRQTAERGDGGRGLAIAGLVLGYVGLGVLVAGLVIVTVAVGFSV</sequence>
<dbReference type="Pfam" id="PF13828">
    <property type="entry name" value="DUF4190"/>
    <property type="match status" value="1"/>
</dbReference>
<dbReference type="InterPro" id="IPR025241">
    <property type="entry name" value="DUF4190"/>
</dbReference>
<feature type="compositionally biased region" description="Pro residues" evidence="1">
    <location>
        <begin position="12"/>
        <end position="24"/>
    </location>
</feature>
<evidence type="ECO:0000256" key="1">
    <source>
        <dbReference type="SAM" id="MobiDB-lite"/>
    </source>
</evidence>
<feature type="transmembrane region" description="Helical" evidence="2">
    <location>
        <begin position="40"/>
        <end position="68"/>
    </location>
</feature>
<feature type="region of interest" description="Disordered" evidence="1">
    <location>
        <begin position="1"/>
        <end position="28"/>
    </location>
</feature>
<keyword evidence="2" id="KW-1133">Transmembrane helix</keyword>
<name>A0A837ZVW3_9PSEU</name>
<feature type="domain" description="DUF4190" evidence="3">
    <location>
        <begin position="40"/>
        <end position="97"/>
    </location>
</feature>
<proteinExistence type="predicted"/>
<dbReference type="Proteomes" id="UP000582974">
    <property type="component" value="Unassembled WGS sequence"/>
</dbReference>
<keyword evidence="5" id="KW-1185">Reference proteome</keyword>
<evidence type="ECO:0000313" key="4">
    <source>
        <dbReference type="EMBL" id="MBA0124234.1"/>
    </source>
</evidence>
<organism evidence="4 5">
    <name type="scientific">Haloechinothrix aidingensis</name>
    <dbReference type="NCBI Taxonomy" id="2752311"/>
    <lineage>
        <taxon>Bacteria</taxon>
        <taxon>Bacillati</taxon>
        <taxon>Actinomycetota</taxon>
        <taxon>Actinomycetes</taxon>
        <taxon>Pseudonocardiales</taxon>
        <taxon>Pseudonocardiaceae</taxon>
        <taxon>Haloechinothrix</taxon>
    </lineage>
</organism>
<reference evidence="4 5" key="1">
    <citation type="submission" date="2020-07" db="EMBL/GenBank/DDBJ databases">
        <title>Genome of Haloechinothrix sp.</title>
        <authorList>
            <person name="Tang S.-K."/>
            <person name="Yang L."/>
            <person name="Zhu W.-Y."/>
        </authorList>
    </citation>
    <scope>NUCLEOTIDE SEQUENCE [LARGE SCALE GENOMIC DNA]</scope>
    <source>
        <strain evidence="4 5">YIM 98757</strain>
    </source>
</reference>
<evidence type="ECO:0000256" key="2">
    <source>
        <dbReference type="SAM" id="Phobius"/>
    </source>
</evidence>
<comment type="caution">
    <text evidence="4">The sequence shown here is derived from an EMBL/GenBank/DDBJ whole genome shotgun (WGS) entry which is preliminary data.</text>
</comment>
<dbReference type="EMBL" id="JACCKD010000001">
    <property type="protein sequence ID" value="MBA0124234.1"/>
    <property type="molecule type" value="Genomic_DNA"/>
</dbReference>
<keyword evidence="2" id="KW-0472">Membrane</keyword>